<dbReference type="OrthoDB" id="6712911at2759"/>
<evidence type="ECO:0000313" key="2">
    <source>
        <dbReference type="EMBL" id="UXO98168.1"/>
    </source>
</evidence>
<reference evidence="2" key="1">
    <citation type="journal article" date="2022" name="J. Proteome Res.">
        <title>Neuropeptidomes of Tenebrio molitor L. and Zophobas atratus Fab. (Coleoptera, Polyphaga: Tenebrionidae).</title>
        <authorList>
            <person name="Marciniak P."/>
            <person name="Pacholska-Bogalska J."/>
            <person name="Ragionieri L."/>
        </authorList>
    </citation>
    <scope>NUCLEOTIDE SEQUENCE</scope>
    <source>
        <strain evidence="2">DN45023_c0_g2_i4</strain>
    </source>
</reference>
<protein>
    <submittedName>
        <fullName evidence="2">Elevenin</fullName>
    </submittedName>
</protein>
<proteinExistence type="evidence at transcript level"/>
<feature type="signal peptide" evidence="1">
    <location>
        <begin position="1"/>
        <end position="30"/>
    </location>
</feature>
<sequence length="126" mass="13848">MGPAIVKDHQITLLLFVGVLFLSTLQMSSGSAIKGPDNEKKSQFSLTSYCRKHILSPPCRGHQKRDVLSRLGEDYRLSALENDFSGVDRSGDFGAILKSPTLLGELLRKAVEASTEYDSDNGNYLN</sequence>
<organism evidence="2">
    <name type="scientific">Tenebrio molitor</name>
    <name type="common">Yellow mealworm beetle</name>
    <dbReference type="NCBI Taxonomy" id="7067"/>
    <lineage>
        <taxon>Eukaryota</taxon>
        <taxon>Metazoa</taxon>
        <taxon>Ecdysozoa</taxon>
        <taxon>Arthropoda</taxon>
        <taxon>Hexapoda</taxon>
        <taxon>Insecta</taxon>
        <taxon>Pterygota</taxon>
        <taxon>Neoptera</taxon>
        <taxon>Endopterygota</taxon>
        <taxon>Coleoptera</taxon>
        <taxon>Polyphaga</taxon>
        <taxon>Cucujiformia</taxon>
        <taxon>Tenebrionidae</taxon>
        <taxon>Tenebrio</taxon>
    </lineage>
</organism>
<keyword evidence="1" id="KW-0732">Signal</keyword>
<evidence type="ECO:0000256" key="1">
    <source>
        <dbReference type="SAM" id="SignalP"/>
    </source>
</evidence>
<feature type="chain" id="PRO_5037217750" evidence="1">
    <location>
        <begin position="31"/>
        <end position="126"/>
    </location>
</feature>
<accession>A0A977SR00</accession>
<dbReference type="EMBL" id="ON110507">
    <property type="protein sequence ID" value="UXO98168.1"/>
    <property type="molecule type" value="mRNA"/>
</dbReference>
<dbReference type="AlphaFoldDB" id="A0A977SR00"/>
<name>A0A977SR00_TENMO</name>